<dbReference type="AlphaFoldDB" id="A0A7M2TII5"/>
<evidence type="ECO:0000259" key="5">
    <source>
        <dbReference type="PROSITE" id="PS51118"/>
    </source>
</evidence>
<dbReference type="Pfam" id="PF01638">
    <property type="entry name" value="HxlR"/>
    <property type="match status" value="1"/>
</dbReference>
<organism evidence="6 7">
    <name type="scientific">Streptomyces chromofuscus</name>
    <dbReference type="NCBI Taxonomy" id="42881"/>
    <lineage>
        <taxon>Bacteria</taxon>
        <taxon>Bacillati</taxon>
        <taxon>Actinomycetota</taxon>
        <taxon>Actinomycetes</taxon>
        <taxon>Kitasatosporales</taxon>
        <taxon>Streptomycetaceae</taxon>
        <taxon>Streptomyces</taxon>
    </lineage>
</organism>
<evidence type="ECO:0000256" key="2">
    <source>
        <dbReference type="ARBA" id="ARBA00023125"/>
    </source>
</evidence>
<keyword evidence="7" id="KW-1185">Reference proteome</keyword>
<feature type="region of interest" description="Disordered" evidence="4">
    <location>
        <begin position="138"/>
        <end position="158"/>
    </location>
</feature>
<dbReference type="SUPFAM" id="SSF46785">
    <property type="entry name" value="Winged helix' DNA-binding domain"/>
    <property type="match status" value="1"/>
</dbReference>
<evidence type="ECO:0000313" key="6">
    <source>
        <dbReference type="EMBL" id="QOV47745.1"/>
    </source>
</evidence>
<dbReference type="Proteomes" id="UP000594008">
    <property type="component" value="Chromosome"/>
</dbReference>
<dbReference type="EMBL" id="CP063374">
    <property type="protein sequence ID" value="QOV47745.1"/>
    <property type="molecule type" value="Genomic_DNA"/>
</dbReference>
<evidence type="ECO:0000256" key="3">
    <source>
        <dbReference type="ARBA" id="ARBA00023163"/>
    </source>
</evidence>
<dbReference type="PANTHER" id="PTHR33204:SF39">
    <property type="entry name" value="TRANSCRIPTIONAL REGULATORY PROTEIN"/>
    <property type="match status" value="1"/>
</dbReference>
<protein>
    <submittedName>
        <fullName evidence="6">Helix-turn-helix transcriptional regulator</fullName>
    </submittedName>
</protein>
<dbReference type="KEGG" id="schf:IPT68_23840"/>
<accession>A0A7M2TII5</accession>
<dbReference type="PANTHER" id="PTHR33204">
    <property type="entry name" value="TRANSCRIPTIONAL REGULATOR, MARR FAMILY"/>
    <property type="match status" value="1"/>
</dbReference>
<keyword evidence="2" id="KW-0238">DNA-binding</keyword>
<dbReference type="InterPro" id="IPR036388">
    <property type="entry name" value="WH-like_DNA-bd_sf"/>
</dbReference>
<dbReference type="InterPro" id="IPR002577">
    <property type="entry name" value="HTH_HxlR"/>
</dbReference>
<name>A0A7M2TII5_STRCW</name>
<proteinExistence type="predicted"/>
<keyword evidence="3" id="KW-0804">Transcription</keyword>
<dbReference type="PROSITE" id="PS51118">
    <property type="entry name" value="HTH_HXLR"/>
    <property type="match status" value="1"/>
</dbReference>
<feature type="compositionally biased region" description="Basic and acidic residues" evidence="4">
    <location>
        <begin position="138"/>
        <end position="152"/>
    </location>
</feature>
<reference evidence="6 7" key="1">
    <citation type="submission" date="2020-10" db="EMBL/GenBank/DDBJ databases">
        <title>Streptomyces chromofuscus complate genome analysis.</title>
        <authorList>
            <person name="Anwar N."/>
        </authorList>
    </citation>
    <scope>NUCLEOTIDE SEQUENCE [LARGE SCALE GENOMIC DNA]</scope>
    <source>
        <strain evidence="6 7">DSM 40273</strain>
    </source>
</reference>
<dbReference type="GO" id="GO:0003677">
    <property type="term" value="F:DNA binding"/>
    <property type="evidence" value="ECO:0007669"/>
    <property type="project" value="UniProtKB-KW"/>
</dbReference>
<dbReference type="InterPro" id="IPR036390">
    <property type="entry name" value="WH_DNA-bd_sf"/>
</dbReference>
<sequence>MCVMETTARQVTGETDIAAVSGPCARWPAENREIIRQILDRAGDKWSTLVIAALDDGPLRYTDLLRRIPGISQRMLTLTLRHLHRDGLISRTAYAEVPPRVEYVLTPLGLTLHDIVVSLIDWAGIHHDEIRENRARFDAATRRSPAERDARGRRGRTS</sequence>
<keyword evidence="1" id="KW-0805">Transcription regulation</keyword>
<feature type="domain" description="HTH hxlR-type" evidence="5">
    <location>
        <begin position="24"/>
        <end position="131"/>
    </location>
</feature>
<gene>
    <name evidence="6" type="ORF">IPT68_23840</name>
</gene>
<evidence type="ECO:0000313" key="7">
    <source>
        <dbReference type="Proteomes" id="UP000594008"/>
    </source>
</evidence>
<evidence type="ECO:0000256" key="4">
    <source>
        <dbReference type="SAM" id="MobiDB-lite"/>
    </source>
</evidence>
<evidence type="ECO:0000256" key="1">
    <source>
        <dbReference type="ARBA" id="ARBA00023015"/>
    </source>
</evidence>
<dbReference type="Gene3D" id="1.10.10.10">
    <property type="entry name" value="Winged helix-like DNA-binding domain superfamily/Winged helix DNA-binding domain"/>
    <property type="match status" value="1"/>
</dbReference>